<dbReference type="SUPFAM" id="SSF47459">
    <property type="entry name" value="HLH, helix-loop-helix DNA-binding domain"/>
    <property type="match status" value="1"/>
</dbReference>
<sequence length="399" mass="45932">MKRLFKVGEDVFATVGSFDPFPAVVESVRLNDAECSVFYYVRLLGASDRVIPLNEENLQPMEENKHKFKWKYSDRDLKKESKIRVDAILGAQDEIPDVLMNFVTVDSDFEEVSDETIKKLGLFSIMLTPTMINCLDEKMTPRFGEEDEKSDLEDDFVDVEDSDGTDETYNARKRKLKSTLHSSWHKKYKNSRGAKSFKRHSLLKSNQVNKKTGEKIPPKTKSSSLHAGLTIDLTENGDEQEYKDKDRHFSHKWGGRLASGSFPCKLCFRKFRSKGEAQSHMALHKPNRGNKRAMQPLPEDDFHESEDSSSMKFGEDEWSAKHCSMERQRRAEMASFFQELQDAADVPRGSSKLTTLSTAKSRVDELEMQSEEQDREIAFLQEKNARLKARYLELNPDKK</sequence>
<evidence type="ECO:0000256" key="2">
    <source>
        <dbReference type="SAM" id="Coils"/>
    </source>
</evidence>
<feature type="domain" description="BHLH" evidence="5">
    <location>
        <begin position="317"/>
        <end position="366"/>
    </location>
</feature>
<dbReference type="GO" id="GO:0008270">
    <property type="term" value="F:zinc ion binding"/>
    <property type="evidence" value="ECO:0007669"/>
    <property type="project" value="UniProtKB-KW"/>
</dbReference>
<dbReference type="KEGG" id="foc:113208360"/>
<evidence type="ECO:0000256" key="3">
    <source>
        <dbReference type="SAM" id="MobiDB-lite"/>
    </source>
</evidence>
<name>A0A6J1SRJ5_FRAOC</name>
<proteinExistence type="predicted"/>
<feature type="region of interest" description="Disordered" evidence="3">
    <location>
        <begin position="287"/>
        <end position="317"/>
    </location>
</feature>
<dbReference type="PROSITE" id="PS50888">
    <property type="entry name" value="BHLH"/>
    <property type="match status" value="1"/>
</dbReference>
<dbReference type="InterPro" id="IPR013087">
    <property type="entry name" value="Znf_C2H2_type"/>
</dbReference>
<evidence type="ECO:0000259" key="4">
    <source>
        <dbReference type="PROSITE" id="PS50157"/>
    </source>
</evidence>
<dbReference type="GeneID" id="113208360"/>
<evidence type="ECO:0000259" key="5">
    <source>
        <dbReference type="PROSITE" id="PS50888"/>
    </source>
</evidence>
<dbReference type="Proteomes" id="UP000504606">
    <property type="component" value="Unplaced"/>
</dbReference>
<feature type="coiled-coil region" evidence="2">
    <location>
        <begin position="356"/>
        <end position="390"/>
    </location>
</feature>
<dbReference type="RefSeq" id="XP_026281111.1">
    <property type="nucleotide sequence ID" value="XM_026425326.2"/>
</dbReference>
<dbReference type="Gene3D" id="4.10.280.10">
    <property type="entry name" value="Helix-loop-helix DNA-binding domain"/>
    <property type="match status" value="1"/>
</dbReference>
<gene>
    <name evidence="7" type="primary">LOC113208360</name>
</gene>
<keyword evidence="1" id="KW-0863">Zinc-finger</keyword>
<protein>
    <submittedName>
        <fullName evidence="7">Uncharacterized protein LOC113208360 isoform X1</fullName>
    </submittedName>
</protein>
<keyword evidence="1" id="KW-0479">Metal-binding</keyword>
<feature type="domain" description="C2H2-type" evidence="4">
    <location>
        <begin position="262"/>
        <end position="289"/>
    </location>
</feature>
<dbReference type="AlphaFoldDB" id="A0A6J1SRJ5"/>
<reference evidence="7" key="1">
    <citation type="submission" date="2025-08" db="UniProtKB">
        <authorList>
            <consortium name="RefSeq"/>
        </authorList>
    </citation>
    <scope>IDENTIFICATION</scope>
    <source>
        <tissue evidence="7">Whole organism</tissue>
    </source>
</reference>
<keyword evidence="6" id="KW-1185">Reference proteome</keyword>
<dbReference type="SUPFAM" id="SSF63748">
    <property type="entry name" value="Tudor/PWWP/MBT"/>
    <property type="match status" value="1"/>
</dbReference>
<organism evidence="6 7">
    <name type="scientific">Frankliniella occidentalis</name>
    <name type="common">Western flower thrips</name>
    <name type="synonym">Euthrips occidentalis</name>
    <dbReference type="NCBI Taxonomy" id="133901"/>
    <lineage>
        <taxon>Eukaryota</taxon>
        <taxon>Metazoa</taxon>
        <taxon>Ecdysozoa</taxon>
        <taxon>Arthropoda</taxon>
        <taxon>Hexapoda</taxon>
        <taxon>Insecta</taxon>
        <taxon>Pterygota</taxon>
        <taxon>Neoptera</taxon>
        <taxon>Paraneoptera</taxon>
        <taxon>Thysanoptera</taxon>
        <taxon>Terebrantia</taxon>
        <taxon>Thripoidea</taxon>
        <taxon>Thripidae</taxon>
        <taxon>Frankliniella</taxon>
    </lineage>
</organism>
<dbReference type="OrthoDB" id="8195864at2759"/>
<dbReference type="Gene3D" id="2.30.30.140">
    <property type="match status" value="1"/>
</dbReference>
<dbReference type="InterPro" id="IPR036638">
    <property type="entry name" value="HLH_DNA-bd_sf"/>
</dbReference>
<evidence type="ECO:0000313" key="6">
    <source>
        <dbReference type="Proteomes" id="UP000504606"/>
    </source>
</evidence>
<dbReference type="InterPro" id="IPR011598">
    <property type="entry name" value="bHLH_dom"/>
</dbReference>
<dbReference type="GO" id="GO:0046983">
    <property type="term" value="F:protein dimerization activity"/>
    <property type="evidence" value="ECO:0007669"/>
    <property type="project" value="InterPro"/>
</dbReference>
<dbReference type="PROSITE" id="PS00028">
    <property type="entry name" value="ZINC_FINGER_C2H2_1"/>
    <property type="match status" value="1"/>
</dbReference>
<keyword evidence="2" id="KW-0175">Coiled coil</keyword>
<evidence type="ECO:0000313" key="7">
    <source>
        <dbReference type="RefSeq" id="XP_026281111.1"/>
    </source>
</evidence>
<accession>A0A6J1SRJ5</accession>
<dbReference type="PROSITE" id="PS50157">
    <property type="entry name" value="ZINC_FINGER_C2H2_2"/>
    <property type="match status" value="1"/>
</dbReference>
<keyword evidence="1" id="KW-0862">Zinc</keyword>
<evidence type="ECO:0000256" key="1">
    <source>
        <dbReference type="PROSITE-ProRule" id="PRU00042"/>
    </source>
</evidence>